<protein>
    <recommendedName>
        <fullName evidence="1">ParB-like N-terminal domain-containing protein</fullName>
    </recommendedName>
</protein>
<dbReference type="Pfam" id="PF02195">
    <property type="entry name" value="ParB_N"/>
    <property type="match status" value="1"/>
</dbReference>
<dbReference type="AlphaFoldDB" id="A0A3T0N1U3"/>
<dbReference type="OrthoDB" id="2053844at2"/>
<name>A0A3T0N1U3_9RHOB</name>
<gene>
    <name evidence="2" type="ORF">EBB79_08680</name>
</gene>
<sequence length="166" mass="18238">MRHPNWQKINTLPVSTIQVEERLRTASPTAVASIVSSIQEVGRILQPLLVRKVKDGYRLMDGLHRLCAAKEVGLEEIPVSVSDCTLDQAIRTEVDANVAGAPLSVLDMAVFLSAHKALYEKDHPEAKRAFKANQAGAEIVLAKCQYNHLQPTHLTFSTKANGKFIA</sequence>
<dbReference type="EMBL" id="CP033219">
    <property type="protein sequence ID" value="AZV77962.1"/>
    <property type="molecule type" value="Genomic_DNA"/>
</dbReference>
<dbReference type="InterPro" id="IPR050336">
    <property type="entry name" value="Chromosome_partition/occlusion"/>
</dbReference>
<accession>A0A3T0N1U3</accession>
<dbReference type="SMART" id="SM00470">
    <property type="entry name" value="ParB"/>
    <property type="match status" value="1"/>
</dbReference>
<feature type="domain" description="ParB-like N-terminal" evidence="1">
    <location>
        <begin position="10"/>
        <end position="98"/>
    </location>
</feature>
<dbReference type="InterPro" id="IPR003115">
    <property type="entry name" value="ParB_N"/>
</dbReference>
<evidence type="ECO:0000313" key="3">
    <source>
        <dbReference type="Proteomes" id="UP000283063"/>
    </source>
</evidence>
<dbReference type="RefSeq" id="WP_127748518.1">
    <property type="nucleotide sequence ID" value="NZ_CP033219.1"/>
</dbReference>
<dbReference type="Proteomes" id="UP000283063">
    <property type="component" value="Chromosome"/>
</dbReference>
<evidence type="ECO:0000259" key="1">
    <source>
        <dbReference type="SMART" id="SM00470"/>
    </source>
</evidence>
<reference evidence="2 3" key="1">
    <citation type="submission" date="2018-10" db="EMBL/GenBank/DDBJ databases">
        <title>Parasedimentitalea marina sp. nov., a psychrophilic bacterium isolated from deep seawater of the New Britain Trench.</title>
        <authorList>
            <person name="Cao J."/>
        </authorList>
    </citation>
    <scope>NUCLEOTIDE SEQUENCE [LARGE SCALE GENOMIC DNA]</scope>
    <source>
        <strain evidence="2 3">W43</strain>
    </source>
</reference>
<dbReference type="GO" id="GO:0005694">
    <property type="term" value="C:chromosome"/>
    <property type="evidence" value="ECO:0007669"/>
    <property type="project" value="TreeGrafter"/>
</dbReference>
<dbReference type="GO" id="GO:0007059">
    <property type="term" value="P:chromosome segregation"/>
    <property type="evidence" value="ECO:0007669"/>
    <property type="project" value="TreeGrafter"/>
</dbReference>
<proteinExistence type="predicted"/>
<dbReference type="Gene3D" id="3.90.1530.10">
    <property type="entry name" value="Conserved hypothetical protein from pyrococcus furiosus pfu- 392566-001, ParB domain"/>
    <property type="match status" value="1"/>
</dbReference>
<evidence type="ECO:0000313" key="2">
    <source>
        <dbReference type="EMBL" id="AZV77962.1"/>
    </source>
</evidence>
<dbReference type="InterPro" id="IPR036086">
    <property type="entry name" value="ParB/Sulfiredoxin_sf"/>
</dbReference>
<dbReference type="SUPFAM" id="SSF110849">
    <property type="entry name" value="ParB/Sulfiredoxin"/>
    <property type="match status" value="1"/>
</dbReference>
<keyword evidence="3" id="KW-1185">Reference proteome</keyword>
<dbReference type="PANTHER" id="PTHR33375">
    <property type="entry name" value="CHROMOSOME-PARTITIONING PROTEIN PARB-RELATED"/>
    <property type="match status" value="1"/>
</dbReference>
<dbReference type="PANTHER" id="PTHR33375:SF1">
    <property type="entry name" value="CHROMOSOME-PARTITIONING PROTEIN PARB-RELATED"/>
    <property type="match status" value="1"/>
</dbReference>
<organism evidence="2 3">
    <name type="scientific">Parasedimentitalea marina</name>
    <dbReference type="NCBI Taxonomy" id="2483033"/>
    <lineage>
        <taxon>Bacteria</taxon>
        <taxon>Pseudomonadati</taxon>
        <taxon>Pseudomonadota</taxon>
        <taxon>Alphaproteobacteria</taxon>
        <taxon>Rhodobacterales</taxon>
        <taxon>Paracoccaceae</taxon>
        <taxon>Parasedimentitalea</taxon>
    </lineage>
</organism>
<dbReference type="KEGG" id="sedi:EBB79_08680"/>